<evidence type="ECO:0000313" key="2">
    <source>
        <dbReference type="EMBL" id="PBJ92545.1"/>
    </source>
</evidence>
<accession>A0A2A3LX90</accession>
<comment type="caution">
    <text evidence="2">The sequence shown here is derived from an EMBL/GenBank/DDBJ whole genome shotgun (WGS) entry which is preliminary data.</text>
</comment>
<protein>
    <submittedName>
        <fullName evidence="2">HDIG domain-containing protein</fullName>
    </submittedName>
</protein>
<gene>
    <name evidence="2" type="ORF">CMV24_26870</name>
</gene>
<dbReference type="CDD" id="cd00077">
    <property type="entry name" value="HDc"/>
    <property type="match status" value="1"/>
</dbReference>
<dbReference type="EMBL" id="NTME01000047">
    <property type="protein sequence ID" value="PBJ92545.1"/>
    <property type="molecule type" value="Genomic_DNA"/>
</dbReference>
<dbReference type="PANTHER" id="PTHR43155">
    <property type="entry name" value="CYCLIC DI-GMP PHOSPHODIESTERASE PA4108-RELATED"/>
    <property type="match status" value="1"/>
</dbReference>
<dbReference type="AlphaFoldDB" id="A0A2A3LX90"/>
<name>A0A2A3LX90_PSEDL</name>
<dbReference type="PROSITE" id="PS51832">
    <property type="entry name" value="HD_GYP"/>
    <property type="match status" value="1"/>
</dbReference>
<sequence length="304" mass="33472">MCYARKLCLAAESQVMDMFQEARLGKAVDPSTTLPLVGEIAASVLRQPHALISVARIKTHDDYTYLHSVAVCALMLSLARHLDLDEEQTRLAGIGGLMHDLGKAAMPLEVLNKPGKLTDAEFAIMKRHPVEGAKMLRAGGAEPGVVDIALHHHEKIDGTGYPDRLAGDAISLLARMGAICDVYDAVTSERAYKKPWDPSAAMRQMAKWEGHFDKRIFHAFVKAVGIYPVGSLVRLSSQRLAVVVEPGMESLLTPKVRVFFSLRSREPIPMQTIDLAATSCKDSITGPEDPTLWNFKNLDDLWME</sequence>
<dbReference type="Gene3D" id="1.10.3210.10">
    <property type="entry name" value="Hypothetical protein af1432"/>
    <property type="match status" value="1"/>
</dbReference>
<dbReference type="Proteomes" id="UP000218102">
    <property type="component" value="Unassembled WGS sequence"/>
</dbReference>
<dbReference type="InterPro" id="IPR006675">
    <property type="entry name" value="HDIG_dom"/>
</dbReference>
<dbReference type="SUPFAM" id="SSF109604">
    <property type="entry name" value="HD-domain/PDEase-like"/>
    <property type="match status" value="1"/>
</dbReference>
<proteinExistence type="predicted"/>
<evidence type="ECO:0000259" key="1">
    <source>
        <dbReference type="PROSITE" id="PS51832"/>
    </source>
</evidence>
<dbReference type="NCBIfam" id="TIGR00277">
    <property type="entry name" value="HDIG"/>
    <property type="match status" value="1"/>
</dbReference>
<dbReference type="InterPro" id="IPR003607">
    <property type="entry name" value="HD/PDEase_dom"/>
</dbReference>
<dbReference type="InterPro" id="IPR037522">
    <property type="entry name" value="HD_GYP_dom"/>
</dbReference>
<dbReference type="SMART" id="SM00471">
    <property type="entry name" value="HDc"/>
    <property type="match status" value="1"/>
</dbReference>
<organism evidence="2 3">
    <name type="scientific">Pseudomonas plecoglossicida</name>
    <dbReference type="NCBI Taxonomy" id="70775"/>
    <lineage>
        <taxon>Bacteria</taxon>
        <taxon>Pseudomonadati</taxon>
        <taxon>Pseudomonadota</taxon>
        <taxon>Gammaproteobacteria</taxon>
        <taxon>Pseudomonadales</taxon>
        <taxon>Pseudomonadaceae</taxon>
        <taxon>Pseudomonas</taxon>
    </lineage>
</organism>
<evidence type="ECO:0000313" key="3">
    <source>
        <dbReference type="Proteomes" id="UP000218102"/>
    </source>
</evidence>
<dbReference type="Pfam" id="PF13487">
    <property type="entry name" value="HD_5"/>
    <property type="match status" value="1"/>
</dbReference>
<dbReference type="PANTHER" id="PTHR43155:SF2">
    <property type="entry name" value="CYCLIC DI-GMP PHOSPHODIESTERASE PA4108"/>
    <property type="match status" value="1"/>
</dbReference>
<feature type="domain" description="HD-GYP" evidence="1">
    <location>
        <begin position="42"/>
        <end position="236"/>
    </location>
</feature>
<reference evidence="2 3" key="1">
    <citation type="submission" date="2017-09" db="EMBL/GenBank/DDBJ databases">
        <authorList>
            <person name="Ehlers B."/>
            <person name="Leendertz F.H."/>
        </authorList>
    </citation>
    <scope>NUCLEOTIDE SEQUENCE [LARGE SCALE GENOMIC DNA]</scope>
    <source>
        <strain evidence="2 3">DJ-1</strain>
    </source>
</reference>
<dbReference type="GO" id="GO:0008081">
    <property type="term" value="F:phosphoric diester hydrolase activity"/>
    <property type="evidence" value="ECO:0007669"/>
    <property type="project" value="UniProtKB-ARBA"/>
</dbReference>